<keyword evidence="3 5" id="KW-0548">Nucleotidyltransferase</keyword>
<dbReference type="GO" id="GO:0033468">
    <property type="term" value="P:CMP-keto-3-deoxy-D-manno-octulosonic acid biosynthetic process"/>
    <property type="evidence" value="ECO:0007669"/>
    <property type="project" value="UniProtKB-UniRule"/>
</dbReference>
<comment type="pathway">
    <text evidence="5">Bacterial outer membrane biogenesis; lipopolysaccharide biosynthesis.</text>
</comment>
<dbReference type="Gene3D" id="3.90.550.10">
    <property type="entry name" value="Spore Coat Polysaccharide Biosynthesis Protein SpsA, Chain A"/>
    <property type="match status" value="1"/>
</dbReference>
<comment type="function">
    <text evidence="5">Activates KDO (a required 8-carbon sugar) for incorporation into bacterial lipopolysaccharide in Gram-negative bacteria.</text>
</comment>
<evidence type="ECO:0000256" key="3">
    <source>
        <dbReference type="ARBA" id="ARBA00022695"/>
    </source>
</evidence>
<dbReference type="NCBIfam" id="NF003952">
    <property type="entry name" value="PRK05450.1-5"/>
    <property type="match status" value="1"/>
</dbReference>
<dbReference type="InterPro" id="IPR029044">
    <property type="entry name" value="Nucleotide-diphossugar_trans"/>
</dbReference>
<dbReference type="EMBL" id="CP003390">
    <property type="protein sequence ID" value="AFI85752.1"/>
    <property type="molecule type" value="Genomic_DNA"/>
</dbReference>
<dbReference type="FunFam" id="3.90.550.10:FF:000011">
    <property type="entry name" value="3-deoxy-manno-octulosonate cytidylyltransferase"/>
    <property type="match status" value="1"/>
</dbReference>
<dbReference type="CDD" id="cd02517">
    <property type="entry name" value="CMP-KDO-Synthetase"/>
    <property type="match status" value="1"/>
</dbReference>
<comment type="similarity">
    <text evidence="5">Belongs to the KdsB family.</text>
</comment>
<keyword evidence="4 5" id="KW-0448">Lipopolysaccharide biosynthesis</keyword>
<keyword evidence="7" id="KW-1185">Reference proteome</keyword>
<dbReference type="NCBIfam" id="NF003950">
    <property type="entry name" value="PRK05450.1-3"/>
    <property type="match status" value="1"/>
</dbReference>
<dbReference type="GO" id="GO:0009103">
    <property type="term" value="P:lipopolysaccharide biosynthetic process"/>
    <property type="evidence" value="ECO:0007669"/>
    <property type="project" value="UniProtKB-UniRule"/>
</dbReference>
<dbReference type="GO" id="GO:0005829">
    <property type="term" value="C:cytosol"/>
    <property type="evidence" value="ECO:0007669"/>
    <property type="project" value="TreeGrafter"/>
</dbReference>
<dbReference type="UniPathway" id="UPA00358">
    <property type="reaction ID" value="UER00476"/>
</dbReference>
<dbReference type="OrthoDB" id="9815559at2"/>
<dbReference type="AlphaFoldDB" id="I1XMY3"/>
<dbReference type="PANTHER" id="PTHR42866">
    <property type="entry name" value="3-DEOXY-MANNO-OCTULOSONATE CYTIDYLYLTRANSFERASE"/>
    <property type="match status" value="1"/>
</dbReference>
<dbReference type="SUPFAM" id="SSF53448">
    <property type="entry name" value="Nucleotide-diphospho-sugar transferases"/>
    <property type="match status" value="1"/>
</dbReference>
<name>I1XMY3_METNJ</name>
<comment type="catalytic activity">
    <reaction evidence="5">
        <text>3-deoxy-alpha-D-manno-oct-2-ulosonate + CTP = CMP-3-deoxy-beta-D-manno-octulosonate + diphosphate</text>
        <dbReference type="Rhea" id="RHEA:23448"/>
        <dbReference type="ChEBI" id="CHEBI:33019"/>
        <dbReference type="ChEBI" id="CHEBI:37563"/>
        <dbReference type="ChEBI" id="CHEBI:85986"/>
        <dbReference type="ChEBI" id="CHEBI:85987"/>
        <dbReference type="EC" id="2.7.7.38"/>
    </reaction>
</comment>
<evidence type="ECO:0000313" key="7">
    <source>
        <dbReference type="Proteomes" id="UP000009144"/>
    </source>
</evidence>
<dbReference type="eggNOG" id="COG1212">
    <property type="taxonomic scope" value="Bacteria"/>
</dbReference>
<dbReference type="EC" id="2.7.7.38" evidence="5"/>
<evidence type="ECO:0000256" key="1">
    <source>
        <dbReference type="ARBA" id="ARBA00004370"/>
    </source>
</evidence>
<gene>
    <name evidence="5" type="primary">kdsB</name>
    <name evidence="6" type="ordered locus">Q7A_2977</name>
</gene>
<organism evidence="6 7">
    <name type="scientific">Methylophaga nitratireducenticrescens</name>
    <dbReference type="NCBI Taxonomy" id="754476"/>
    <lineage>
        <taxon>Bacteria</taxon>
        <taxon>Pseudomonadati</taxon>
        <taxon>Pseudomonadota</taxon>
        <taxon>Gammaproteobacteria</taxon>
        <taxon>Thiotrichales</taxon>
        <taxon>Piscirickettsiaceae</taxon>
        <taxon>Methylophaga</taxon>
    </lineage>
</organism>
<evidence type="ECO:0000313" key="6">
    <source>
        <dbReference type="EMBL" id="AFI85752.1"/>
    </source>
</evidence>
<comment type="pathway">
    <text evidence="5">Nucleotide-sugar biosynthesis; CMP-3-deoxy-D-manno-octulosonate biosynthesis; CMP-3-deoxy-D-manno-octulosonate from 3-deoxy-D-manno-octulosonate and CTP: step 1/1.</text>
</comment>
<dbReference type="InterPro" id="IPR003329">
    <property type="entry name" value="Cytidylyl_trans"/>
</dbReference>
<dbReference type="NCBIfam" id="NF009905">
    <property type="entry name" value="PRK13368.1"/>
    <property type="match status" value="1"/>
</dbReference>
<dbReference type="GO" id="GO:0016020">
    <property type="term" value="C:membrane"/>
    <property type="evidence" value="ECO:0007669"/>
    <property type="project" value="UniProtKB-SubCell"/>
</dbReference>
<comment type="subcellular location">
    <subcellularLocation>
        <location evidence="5">Cytoplasm</location>
    </subcellularLocation>
    <subcellularLocation>
        <location evidence="1">Membrane</location>
    </subcellularLocation>
</comment>
<dbReference type="NCBIfam" id="TIGR00466">
    <property type="entry name" value="kdsB"/>
    <property type="match status" value="1"/>
</dbReference>
<dbReference type="PANTHER" id="PTHR42866:SF2">
    <property type="entry name" value="3-DEOXY-MANNO-OCTULOSONATE CYTIDYLYLTRANSFERASE, MITOCHONDRIAL"/>
    <property type="match status" value="1"/>
</dbReference>
<keyword evidence="2 5" id="KW-0808">Transferase</keyword>
<protein>
    <recommendedName>
        <fullName evidence="5">3-deoxy-manno-octulosonate cytidylyltransferase</fullName>
        <ecNumber evidence="5">2.7.7.38</ecNumber>
    </recommendedName>
    <alternativeName>
        <fullName evidence="5">CMP-2-keto-3-deoxyoctulosonic acid synthase</fullName>
        <shortName evidence="5">CKS</shortName>
        <shortName evidence="5">CMP-KDO synthase</shortName>
    </alternativeName>
</protein>
<dbReference type="Proteomes" id="UP000009144">
    <property type="component" value="Chromosome"/>
</dbReference>
<dbReference type="RefSeq" id="WP_014708113.1">
    <property type="nucleotide sequence ID" value="NC_017857.3"/>
</dbReference>
<evidence type="ECO:0000256" key="5">
    <source>
        <dbReference type="HAMAP-Rule" id="MF_00057"/>
    </source>
</evidence>
<evidence type="ECO:0000256" key="2">
    <source>
        <dbReference type="ARBA" id="ARBA00022679"/>
    </source>
</evidence>
<dbReference type="KEGG" id="mej:Q7A_2977"/>
<dbReference type="PATRIC" id="fig|754476.3.peg.2923"/>
<dbReference type="STRING" id="754476.Q7A_2977"/>
<dbReference type="Pfam" id="PF02348">
    <property type="entry name" value="CTP_transf_3"/>
    <property type="match status" value="1"/>
</dbReference>
<dbReference type="InterPro" id="IPR004528">
    <property type="entry name" value="KdsB"/>
</dbReference>
<accession>I1XMY3</accession>
<reference evidence="6 7" key="1">
    <citation type="journal article" date="2012" name="J. Bacteriol.">
        <title>Complete genome sequences of Methylophaga sp. strain JAM1 and Methylophaga sp. strain JAM7.</title>
        <authorList>
            <person name="Villeneuve C."/>
            <person name="Martineau C."/>
            <person name="Mauffrey F."/>
            <person name="Villemur R."/>
        </authorList>
    </citation>
    <scope>NUCLEOTIDE SEQUENCE [LARGE SCALE GENOMIC DNA]</scope>
    <source>
        <strain evidence="6 7">JAM1</strain>
    </source>
</reference>
<dbReference type="UniPathway" id="UPA00030"/>
<keyword evidence="5" id="KW-0963">Cytoplasm</keyword>
<sequence>MQFKIIIPARFASSRLPGKPLRQIAGKPMIQHVYERALASDASEVIIATDDQRIAEVAKSFGADVCLTRNDHVSGTDRLAEVAQLRAFHGDDLVVNVQGDEPCLPAVLINQVAADLAHHREAAITTLYSPLKDAEQVFDPNIVKVIVDAKGYAMYFSRAPIPWLREHFSNKQASDIDNITMPHLKHVGMYAYRADFLHRYHELPPAPPEQFESLEQLRALYHGNRIHLTEAQVDPGHGVDTEQDLLAVEALFSQ</sequence>
<evidence type="ECO:0000256" key="4">
    <source>
        <dbReference type="ARBA" id="ARBA00022985"/>
    </source>
</evidence>
<proteinExistence type="inferred from homology"/>
<dbReference type="GO" id="GO:0008690">
    <property type="term" value="F:3-deoxy-manno-octulosonate cytidylyltransferase activity"/>
    <property type="evidence" value="ECO:0007669"/>
    <property type="project" value="UniProtKB-UniRule"/>
</dbReference>
<dbReference type="HOGENOM" id="CLU_065038_1_0_6"/>
<reference evidence="6 7" key="2">
    <citation type="journal article" date="2013" name="Int. J. Syst. Evol. Microbiol.">
        <title>Methylophaga nitratireducenticrescens sp. nov. and Methylophaga frappieri sp. nov., isolated from the biofilm of the methanol-fed denitrification system treating the seawater at the Montreal Biodome.</title>
        <authorList>
            <person name="Villeneuve C."/>
            <person name="Martineau C."/>
            <person name="Mauffrey F."/>
            <person name="Villemur R."/>
        </authorList>
    </citation>
    <scope>NUCLEOTIDE SEQUENCE [LARGE SCALE GENOMIC DNA]</scope>
    <source>
        <strain evidence="6 7">JAM1</strain>
    </source>
</reference>
<dbReference type="HAMAP" id="MF_00057">
    <property type="entry name" value="KdsB"/>
    <property type="match status" value="1"/>
</dbReference>